<reference evidence="1" key="1">
    <citation type="submission" date="2020-10" db="EMBL/GenBank/DDBJ databases">
        <title>Microbiome of the Black Sea water column analyzed by genome centric metagenomics.</title>
        <authorList>
            <person name="Cabello-Yeves P.J."/>
            <person name="Callieri C."/>
            <person name="Picazo A."/>
            <person name="Mehrshad M."/>
            <person name="Haro-Moreno J.M."/>
            <person name="Roda-Garcia J."/>
            <person name="Dzembekova N."/>
            <person name="Slabakova V."/>
            <person name="Slabakova N."/>
            <person name="Moncheva S."/>
            <person name="Rodriguez-Valera F."/>
        </authorList>
    </citation>
    <scope>NUCLEOTIDE SEQUENCE</scope>
    <source>
        <strain evidence="1">BS307-5m-G5</strain>
    </source>
</reference>
<sequence length="182" mass="19547">MERNMDRLNIDDSAWIHKTALIFGHVSIGPDSSVWPHVVMRSEMFHIEIGARTNIQDFAMIHVGATTPTIIGDDCSITHHVTMHGCTVGNKCLIGINATVMDGAVIGDNCIVAGHSIVTQGSVIPDNSIIAGSPAKLVKTRDSGAANAMNAAFYAQNAKNYAQGIHRISEEQLREAGFLPKD</sequence>
<protein>
    <submittedName>
        <fullName evidence="1">Gamma carbonic anhydrase family protein</fullName>
    </submittedName>
</protein>
<evidence type="ECO:0000313" key="1">
    <source>
        <dbReference type="EMBL" id="MBL6761360.1"/>
    </source>
</evidence>
<dbReference type="EMBL" id="JADHOK010000009">
    <property type="protein sequence ID" value="MBL6761360.1"/>
    <property type="molecule type" value="Genomic_DNA"/>
</dbReference>
<evidence type="ECO:0000313" key="2">
    <source>
        <dbReference type="Proteomes" id="UP000785783"/>
    </source>
</evidence>
<dbReference type="AlphaFoldDB" id="A0A937HC58"/>
<dbReference type="PANTHER" id="PTHR13061:SF29">
    <property type="entry name" value="GAMMA CARBONIC ANHYDRASE-LIKE 1, MITOCHONDRIAL-RELATED"/>
    <property type="match status" value="1"/>
</dbReference>
<dbReference type="InterPro" id="IPR047324">
    <property type="entry name" value="LbH_gamma_CA-like"/>
</dbReference>
<dbReference type="PANTHER" id="PTHR13061">
    <property type="entry name" value="DYNACTIN SUBUNIT P25"/>
    <property type="match status" value="1"/>
</dbReference>
<proteinExistence type="predicted"/>
<dbReference type="InterPro" id="IPR011004">
    <property type="entry name" value="Trimer_LpxA-like_sf"/>
</dbReference>
<dbReference type="InterPro" id="IPR001451">
    <property type="entry name" value="Hexapep"/>
</dbReference>
<organism evidence="1 2">
    <name type="scientific">PS1 clade bacterium</name>
    <dbReference type="NCBI Taxonomy" id="2175152"/>
    <lineage>
        <taxon>Bacteria</taxon>
        <taxon>Pseudomonadati</taxon>
        <taxon>Pseudomonadota</taxon>
        <taxon>Alphaproteobacteria</taxon>
        <taxon>PS1 clade</taxon>
    </lineage>
</organism>
<dbReference type="Proteomes" id="UP000785783">
    <property type="component" value="Unassembled WGS sequence"/>
</dbReference>
<dbReference type="SUPFAM" id="SSF51161">
    <property type="entry name" value="Trimeric LpxA-like enzymes"/>
    <property type="match status" value="1"/>
</dbReference>
<dbReference type="CDD" id="cd04645">
    <property type="entry name" value="LbH_gamma_CA_like"/>
    <property type="match status" value="1"/>
</dbReference>
<gene>
    <name evidence="1" type="ORF">ISQ19_01535</name>
</gene>
<comment type="caution">
    <text evidence="1">The sequence shown here is derived from an EMBL/GenBank/DDBJ whole genome shotgun (WGS) entry which is preliminary data.</text>
</comment>
<dbReference type="InterPro" id="IPR050484">
    <property type="entry name" value="Transf_Hexapept/Carb_Anhydrase"/>
</dbReference>
<dbReference type="Gene3D" id="2.160.10.10">
    <property type="entry name" value="Hexapeptide repeat proteins"/>
    <property type="match status" value="1"/>
</dbReference>
<dbReference type="Pfam" id="PF00132">
    <property type="entry name" value="Hexapep"/>
    <property type="match status" value="1"/>
</dbReference>
<accession>A0A937HC58</accession>
<name>A0A937HC58_9PROT</name>